<dbReference type="EMBL" id="CAXHTB010000001">
    <property type="protein sequence ID" value="CAL0299281.1"/>
    <property type="molecule type" value="Genomic_DNA"/>
</dbReference>
<gene>
    <name evidence="2" type="ORF">LLUT_LOCUS341</name>
</gene>
<accession>A0AAV1VQV6</accession>
<dbReference type="PANTHER" id="PTHR37610:SF60">
    <property type="entry name" value="RETROTRANSPOSON COPIA-LIKE N-TERMINAL DOMAIN-CONTAINING PROTEIN"/>
    <property type="match status" value="1"/>
</dbReference>
<dbReference type="Pfam" id="PF03732">
    <property type="entry name" value="Retrotrans_gag"/>
    <property type="match status" value="1"/>
</dbReference>
<proteinExistence type="predicted"/>
<reference evidence="2 3" key="1">
    <citation type="submission" date="2024-03" db="EMBL/GenBank/DDBJ databases">
        <authorList>
            <person name="Martinez-Hernandez J."/>
        </authorList>
    </citation>
    <scope>NUCLEOTIDE SEQUENCE [LARGE SCALE GENOMIC DNA]</scope>
</reference>
<protein>
    <recommendedName>
        <fullName evidence="1">Retrotransposon gag domain-containing protein</fullName>
    </recommendedName>
</protein>
<dbReference type="AlphaFoldDB" id="A0AAV1VQV6"/>
<comment type="caution">
    <text evidence="2">The sequence shown here is derived from an EMBL/GenBank/DDBJ whole genome shotgun (WGS) entry which is preliminary data.</text>
</comment>
<dbReference type="Proteomes" id="UP001497480">
    <property type="component" value="Unassembled WGS sequence"/>
</dbReference>
<keyword evidence="3" id="KW-1185">Reference proteome</keyword>
<dbReference type="PANTHER" id="PTHR37610">
    <property type="entry name" value="CCHC-TYPE DOMAIN-CONTAINING PROTEIN"/>
    <property type="match status" value="1"/>
</dbReference>
<evidence type="ECO:0000313" key="2">
    <source>
        <dbReference type="EMBL" id="CAL0299281.1"/>
    </source>
</evidence>
<name>A0AAV1VQV6_LUPLU</name>
<organism evidence="2 3">
    <name type="scientific">Lupinus luteus</name>
    <name type="common">European yellow lupine</name>
    <dbReference type="NCBI Taxonomy" id="3873"/>
    <lineage>
        <taxon>Eukaryota</taxon>
        <taxon>Viridiplantae</taxon>
        <taxon>Streptophyta</taxon>
        <taxon>Embryophyta</taxon>
        <taxon>Tracheophyta</taxon>
        <taxon>Spermatophyta</taxon>
        <taxon>Magnoliopsida</taxon>
        <taxon>eudicotyledons</taxon>
        <taxon>Gunneridae</taxon>
        <taxon>Pentapetalae</taxon>
        <taxon>rosids</taxon>
        <taxon>fabids</taxon>
        <taxon>Fabales</taxon>
        <taxon>Fabaceae</taxon>
        <taxon>Papilionoideae</taxon>
        <taxon>50 kb inversion clade</taxon>
        <taxon>genistoids sensu lato</taxon>
        <taxon>core genistoids</taxon>
        <taxon>Genisteae</taxon>
        <taxon>Lupinus</taxon>
    </lineage>
</organism>
<dbReference type="InterPro" id="IPR005162">
    <property type="entry name" value="Retrotrans_gag_dom"/>
</dbReference>
<evidence type="ECO:0000259" key="1">
    <source>
        <dbReference type="Pfam" id="PF03732"/>
    </source>
</evidence>
<feature type="domain" description="Retrotransposon gag" evidence="1">
    <location>
        <begin position="16"/>
        <end position="95"/>
    </location>
</feature>
<evidence type="ECO:0000313" key="3">
    <source>
        <dbReference type="Proteomes" id="UP001497480"/>
    </source>
</evidence>
<sequence length="110" mass="12632">MAHSLSRTRFSQMGVQAKTTDQGWEDFKDQFSQKNAPAIYQIQSLSSLSQGTMTVSTYFTKLKGLWDGLETYQMKAHSEHREEDQMMQFLIGLNDAHNTSYQYSHDVTIA</sequence>